<dbReference type="Proteomes" id="UP000604046">
    <property type="component" value="Unassembled WGS sequence"/>
</dbReference>
<comment type="caution">
    <text evidence="1">The sequence shown here is derived from an EMBL/GenBank/DDBJ whole genome shotgun (WGS) entry which is preliminary data.</text>
</comment>
<accession>A0A812KA19</accession>
<dbReference type="PANTHER" id="PTHR13132:SF29">
    <property type="entry name" value="ALPHA-(1,6)-FUCOSYLTRANSFERASE"/>
    <property type="match status" value="1"/>
</dbReference>
<organism evidence="1 2">
    <name type="scientific">Symbiodinium natans</name>
    <dbReference type="NCBI Taxonomy" id="878477"/>
    <lineage>
        <taxon>Eukaryota</taxon>
        <taxon>Sar</taxon>
        <taxon>Alveolata</taxon>
        <taxon>Dinophyceae</taxon>
        <taxon>Suessiales</taxon>
        <taxon>Symbiodiniaceae</taxon>
        <taxon>Symbiodinium</taxon>
    </lineage>
</organism>
<protein>
    <submittedName>
        <fullName evidence="1">ANKS1A protein</fullName>
    </submittedName>
</protein>
<keyword evidence="2" id="KW-1185">Reference proteome</keyword>
<evidence type="ECO:0000313" key="2">
    <source>
        <dbReference type="Proteomes" id="UP000604046"/>
    </source>
</evidence>
<dbReference type="GO" id="GO:0006487">
    <property type="term" value="P:protein N-linked glycosylation"/>
    <property type="evidence" value="ECO:0007669"/>
    <property type="project" value="TreeGrafter"/>
</dbReference>
<evidence type="ECO:0000313" key="1">
    <source>
        <dbReference type="EMBL" id="CAE7223274.1"/>
    </source>
</evidence>
<dbReference type="PANTHER" id="PTHR13132">
    <property type="entry name" value="ALPHA- 1,6 -FUCOSYLTRANSFERASE"/>
    <property type="match status" value="1"/>
</dbReference>
<dbReference type="AlphaFoldDB" id="A0A812KA19"/>
<reference evidence="1" key="1">
    <citation type="submission" date="2021-02" db="EMBL/GenBank/DDBJ databases">
        <authorList>
            <person name="Dougan E. K."/>
            <person name="Rhodes N."/>
            <person name="Thang M."/>
            <person name="Chan C."/>
        </authorList>
    </citation>
    <scope>NUCLEOTIDE SEQUENCE</scope>
</reference>
<gene>
    <name evidence="1" type="primary">ANKS1A</name>
    <name evidence="1" type="ORF">SNAT2548_LOCUS8401</name>
</gene>
<sequence length="485" mass="55558">MFLGQVSYVGLYWLQSFETTRFRPGTLQTVAPWEMVPAPQRPQCLFIAASTLVTGARSEHADAPDDHQEVRRELAWLLSEQIVGPAQRALAPKPKNMFTTMRFVGTLRCGGSWCATASTLRSLRLRSAEEILQKIYESQNPSSCEDARYMVYHDDRTTSGFGWNAFILFGAFLHAFLEERVLVEAAAVTDRDHTRWHQRWCSDPPHSLKCYFQSWSRCERSDLVAKAIGQDLSTLPDWQNDIDAGKQNSSCTCNERQVLWRASQRSDEAFFPSIVSKGRFWWYAAMVRTLMNPLPWILDAADHFVNVHGLSHRPFVIAAVRRGNKSVEVPHIEMREFTSQLKIFKEHYGIADVLLQTEDHGELQFLERWCGYQGLRLHYTPNERTGQDRFSTRFWKSQVNMTEEGRVAALNLVIGSRAVAILGSFHSAWMKLQPAFMMAFQWKPVLVIGLASQDYQNYGSLVDEEAEAQQLLRPGEIFSPVPWLL</sequence>
<dbReference type="GO" id="GO:0046921">
    <property type="term" value="F:alpha-(1-&gt;6)-fucosyltransferase activity"/>
    <property type="evidence" value="ECO:0007669"/>
    <property type="project" value="TreeGrafter"/>
</dbReference>
<name>A0A812KA19_9DINO</name>
<dbReference type="EMBL" id="CAJNDS010000620">
    <property type="protein sequence ID" value="CAE7223274.1"/>
    <property type="molecule type" value="Genomic_DNA"/>
</dbReference>
<proteinExistence type="predicted"/>
<dbReference type="OrthoDB" id="415792at2759"/>